<reference evidence="9" key="1">
    <citation type="submission" date="2020-08" db="EMBL/GenBank/DDBJ databases">
        <title>Genome public.</title>
        <authorList>
            <person name="Liu C."/>
            <person name="Sun Q."/>
        </authorList>
    </citation>
    <scope>NUCLEOTIDE SEQUENCE</scope>
    <source>
        <strain evidence="9">NSJ-28</strain>
    </source>
</reference>
<dbReference type="GO" id="GO:0015074">
    <property type="term" value="P:DNA integration"/>
    <property type="evidence" value="ECO:0007669"/>
    <property type="project" value="UniProtKB-KW"/>
</dbReference>
<dbReference type="InterPro" id="IPR050090">
    <property type="entry name" value="Tyrosine_recombinase_XerCD"/>
</dbReference>
<dbReference type="SUPFAM" id="SSF56349">
    <property type="entry name" value="DNA breaking-rejoining enzymes"/>
    <property type="match status" value="1"/>
</dbReference>
<dbReference type="InterPro" id="IPR002104">
    <property type="entry name" value="Integrase_catalytic"/>
</dbReference>
<evidence type="ECO:0000313" key="10">
    <source>
        <dbReference type="Proteomes" id="UP000606499"/>
    </source>
</evidence>
<keyword evidence="5" id="KW-0233">DNA recombination</keyword>
<dbReference type="Gene3D" id="1.10.150.130">
    <property type="match status" value="1"/>
</dbReference>
<evidence type="ECO:0000256" key="2">
    <source>
        <dbReference type="ARBA" id="ARBA00008857"/>
    </source>
</evidence>
<dbReference type="InterPro" id="IPR013762">
    <property type="entry name" value="Integrase-like_cat_sf"/>
</dbReference>
<dbReference type="PANTHER" id="PTHR30349:SF89">
    <property type="entry name" value="INTEGRASE_RECOMBINASE"/>
    <property type="match status" value="1"/>
</dbReference>
<dbReference type="EMBL" id="JACOPL010000024">
    <property type="protein sequence ID" value="MBC5726701.1"/>
    <property type="molecule type" value="Genomic_DNA"/>
</dbReference>
<accession>A0A923LWJ2</accession>
<dbReference type="PROSITE" id="PS51900">
    <property type="entry name" value="CB"/>
    <property type="match status" value="1"/>
</dbReference>
<evidence type="ECO:0000256" key="5">
    <source>
        <dbReference type="ARBA" id="ARBA00023172"/>
    </source>
</evidence>
<comment type="caution">
    <text evidence="9">The sequence shown here is derived from an EMBL/GenBank/DDBJ whole genome shotgun (WGS) entry which is preliminary data.</text>
</comment>
<dbReference type="Gene3D" id="1.10.443.10">
    <property type="entry name" value="Intergrase catalytic core"/>
    <property type="match status" value="1"/>
</dbReference>
<evidence type="ECO:0000313" key="9">
    <source>
        <dbReference type="EMBL" id="MBC5726701.1"/>
    </source>
</evidence>
<dbReference type="InterPro" id="IPR044068">
    <property type="entry name" value="CB"/>
</dbReference>
<evidence type="ECO:0000256" key="1">
    <source>
        <dbReference type="ARBA" id="ARBA00003283"/>
    </source>
</evidence>
<dbReference type="InterPro" id="IPR004107">
    <property type="entry name" value="Integrase_SAM-like_N"/>
</dbReference>
<evidence type="ECO:0000256" key="4">
    <source>
        <dbReference type="ARBA" id="ARBA00023125"/>
    </source>
</evidence>
<proteinExistence type="inferred from homology"/>
<evidence type="ECO:0000256" key="6">
    <source>
        <dbReference type="PROSITE-ProRule" id="PRU01248"/>
    </source>
</evidence>
<protein>
    <submittedName>
        <fullName evidence="9">Tyrosine-type recombinase/integrase</fullName>
    </submittedName>
</protein>
<comment type="similarity">
    <text evidence="2">Belongs to the 'phage' integrase family.</text>
</comment>
<sequence length="280" mass="31845">MPQYTIDEEQLTSYAAHLQEQERAPQTIQKYIHDLNALQRYLAGKPLTKAALIGWKEHITSIYAIATVNSMLAAVNSFLAYMGWPDCHIKALRLQRQVFRDPAKELTREEYTRLVCAAETAGRTRLALLLETICATGIRVSEVKYITVEAVKAGRAEISLKGKVRVILLPAKLCRKLQKYAKKQKTASGAVFRTRSGRELSRKQIWAEMKSICKKAGVAASKVFPHNLRHLFARCFYRASRDIIKLADVLGHSSVETTRIYLLSTGTEHQRHLERLRLIR</sequence>
<keyword evidence="10" id="KW-1185">Reference proteome</keyword>
<dbReference type="InterPro" id="IPR011010">
    <property type="entry name" value="DNA_brk_join_enz"/>
</dbReference>
<dbReference type="InterPro" id="IPR010998">
    <property type="entry name" value="Integrase_recombinase_N"/>
</dbReference>
<dbReference type="Proteomes" id="UP000606499">
    <property type="component" value="Unassembled WGS sequence"/>
</dbReference>
<dbReference type="PANTHER" id="PTHR30349">
    <property type="entry name" value="PHAGE INTEGRASE-RELATED"/>
    <property type="match status" value="1"/>
</dbReference>
<dbReference type="GO" id="GO:0006310">
    <property type="term" value="P:DNA recombination"/>
    <property type="evidence" value="ECO:0007669"/>
    <property type="project" value="UniProtKB-KW"/>
</dbReference>
<dbReference type="Pfam" id="PF02899">
    <property type="entry name" value="Phage_int_SAM_1"/>
    <property type="match status" value="1"/>
</dbReference>
<evidence type="ECO:0000256" key="3">
    <source>
        <dbReference type="ARBA" id="ARBA00022908"/>
    </source>
</evidence>
<feature type="domain" description="Tyr recombinase" evidence="7">
    <location>
        <begin position="101"/>
        <end position="275"/>
    </location>
</feature>
<feature type="domain" description="Core-binding (CB)" evidence="8">
    <location>
        <begin position="5"/>
        <end position="83"/>
    </location>
</feature>
<dbReference type="GO" id="GO:0003677">
    <property type="term" value="F:DNA binding"/>
    <property type="evidence" value="ECO:0007669"/>
    <property type="project" value="UniProtKB-UniRule"/>
</dbReference>
<organism evidence="9 10">
    <name type="scientific">Agathobaculum faecis</name>
    <dbReference type="NCBI Taxonomy" id="2763013"/>
    <lineage>
        <taxon>Bacteria</taxon>
        <taxon>Bacillati</taxon>
        <taxon>Bacillota</taxon>
        <taxon>Clostridia</taxon>
        <taxon>Eubacteriales</taxon>
        <taxon>Butyricicoccaceae</taxon>
        <taxon>Agathobaculum</taxon>
    </lineage>
</organism>
<comment type="function">
    <text evidence="1">Site-specific tyrosine recombinase, which acts by catalyzing the cutting and rejoining of the recombining DNA molecules.</text>
</comment>
<evidence type="ECO:0000259" key="7">
    <source>
        <dbReference type="PROSITE" id="PS51898"/>
    </source>
</evidence>
<keyword evidence="4 6" id="KW-0238">DNA-binding</keyword>
<evidence type="ECO:0000259" key="8">
    <source>
        <dbReference type="PROSITE" id="PS51900"/>
    </source>
</evidence>
<dbReference type="RefSeq" id="WP_054328505.1">
    <property type="nucleotide sequence ID" value="NZ_JACOPL010000024.1"/>
</dbReference>
<name>A0A923LWJ2_9FIRM</name>
<dbReference type="AlphaFoldDB" id="A0A923LWJ2"/>
<dbReference type="PROSITE" id="PS51898">
    <property type="entry name" value="TYR_RECOMBINASE"/>
    <property type="match status" value="1"/>
</dbReference>
<dbReference type="Pfam" id="PF00589">
    <property type="entry name" value="Phage_integrase"/>
    <property type="match status" value="1"/>
</dbReference>
<gene>
    <name evidence="9" type="ORF">H8S45_14720</name>
</gene>
<keyword evidence="3" id="KW-0229">DNA integration</keyword>